<gene>
    <name evidence="2" type="ORF">SBAD_LOCUS9673</name>
</gene>
<name>A0A183J1C5_9BILA</name>
<evidence type="ECO:0000313" key="3">
    <source>
        <dbReference type="Proteomes" id="UP000270296"/>
    </source>
</evidence>
<dbReference type="WBParaSite" id="SBAD_0001002101-mRNA-1">
    <property type="protein sequence ID" value="SBAD_0001002101-mRNA-1"/>
    <property type="gene ID" value="SBAD_0001002101"/>
</dbReference>
<reference evidence="4" key="1">
    <citation type="submission" date="2016-06" db="UniProtKB">
        <authorList>
            <consortium name="WormBaseParasite"/>
        </authorList>
    </citation>
    <scope>IDENTIFICATION</scope>
</reference>
<keyword evidence="3" id="KW-1185">Reference proteome</keyword>
<proteinExistence type="predicted"/>
<evidence type="ECO:0000313" key="4">
    <source>
        <dbReference type="WBParaSite" id="SBAD_0001002101-mRNA-1"/>
    </source>
</evidence>
<evidence type="ECO:0000256" key="1">
    <source>
        <dbReference type="SAM" id="MobiDB-lite"/>
    </source>
</evidence>
<dbReference type="Proteomes" id="UP000270296">
    <property type="component" value="Unassembled WGS sequence"/>
</dbReference>
<accession>A0A183J1C5</accession>
<protein>
    <submittedName>
        <fullName evidence="4">Transposase</fullName>
    </submittedName>
</protein>
<evidence type="ECO:0000313" key="2">
    <source>
        <dbReference type="EMBL" id="VDP24887.1"/>
    </source>
</evidence>
<reference evidence="2 3" key="2">
    <citation type="submission" date="2018-11" db="EMBL/GenBank/DDBJ databases">
        <authorList>
            <consortium name="Pathogen Informatics"/>
        </authorList>
    </citation>
    <scope>NUCLEOTIDE SEQUENCE [LARGE SCALE GENOMIC DNA]</scope>
</reference>
<dbReference type="AlphaFoldDB" id="A0A183J1C5"/>
<dbReference type="EMBL" id="UZAM01013022">
    <property type="protein sequence ID" value="VDP24887.1"/>
    <property type="molecule type" value="Genomic_DNA"/>
</dbReference>
<feature type="region of interest" description="Disordered" evidence="1">
    <location>
        <begin position="200"/>
        <end position="224"/>
    </location>
</feature>
<sequence>MHLGTSMLHSFQIRIDGHDPSVEHDRRAIHRSLMRIGILYDSFVRPSVCPSVCPFACLSVRLSVRQPISSPAMVNSASSVANRLNAAKNNRYLKSEFRMLSLPIGLRLKPRARRPLAGWNGHRFVGTVSKARVEPRPESPYSRTRDAFNNDRPTVTVARHGIPPVVVNATIAFANRPGSSAPPIGPRCEHHLSRMPMVGRVTGGQSKNDGRVASAGSKVHRVPR</sequence>
<organism evidence="4">
    <name type="scientific">Soboliphyme baturini</name>
    <dbReference type="NCBI Taxonomy" id="241478"/>
    <lineage>
        <taxon>Eukaryota</taxon>
        <taxon>Metazoa</taxon>
        <taxon>Ecdysozoa</taxon>
        <taxon>Nematoda</taxon>
        <taxon>Enoplea</taxon>
        <taxon>Dorylaimia</taxon>
        <taxon>Dioctophymatida</taxon>
        <taxon>Dioctophymatoidea</taxon>
        <taxon>Soboliphymatidae</taxon>
        <taxon>Soboliphyme</taxon>
    </lineage>
</organism>